<evidence type="ECO:0000256" key="7">
    <source>
        <dbReference type="ARBA" id="ARBA00022692"/>
    </source>
</evidence>
<comment type="pathway">
    <text evidence="2">Protein modification; protein glycosylation.</text>
</comment>
<evidence type="ECO:0000256" key="4">
    <source>
        <dbReference type="ARBA" id="ARBA00012583"/>
    </source>
</evidence>
<dbReference type="CAZy" id="GT2">
    <property type="family name" value="Glycosyltransferase Family 2"/>
</dbReference>
<evidence type="ECO:0000256" key="6">
    <source>
        <dbReference type="ARBA" id="ARBA00022679"/>
    </source>
</evidence>
<gene>
    <name evidence="14" type="ordered locus">Tter_0104</name>
</gene>
<evidence type="ECO:0000313" key="14">
    <source>
        <dbReference type="EMBL" id="ACZ41026.1"/>
    </source>
</evidence>
<evidence type="ECO:0000256" key="12">
    <source>
        <dbReference type="ARBA" id="ARBA00045097"/>
    </source>
</evidence>
<comment type="catalytic activity">
    <reaction evidence="12">
        <text>a di-trans,poly-cis-dolichyl phosphate + UDP-alpha-D-glucose = a di-trans,poly-cis-dolichyl beta-D-glucosyl phosphate + UDP</text>
        <dbReference type="Rhea" id="RHEA:15401"/>
        <dbReference type="Rhea" id="RHEA-COMP:19498"/>
        <dbReference type="Rhea" id="RHEA-COMP:19502"/>
        <dbReference type="ChEBI" id="CHEBI:57525"/>
        <dbReference type="ChEBI" id="CHEBI:57683"/>
        <dbReference type="ChEBI" id="CHEBI:58223"/>
        <dbReference type="ChEBI" id="CHEBI:58885"/>
        <dbReference type="EC" id="2.4.1.117"/>
    </reaction>
    <physiologicalReaction direction="left-to-right" evidence="12">
        <dbReference type="Rhea" id="RHEA:15402"/>
    </physiologicalReaction>
</comment>
<keyword evidence="15" id="KW-1185">Reference proteome</keyword>
<keyword evidence="6 14" id="KW-0808">Transferase</keyword>
<dbReference type="STRING" id="525904.Tter_0104"/>
<evidence type="ECO:0000259" key="13">
    <source>
        <dbReference type="Pfam" id="PF00535"/>
    </source>
</evidence>
<dbReference type="EMBL" id="CP001825">
    <property type="protein sequence ID" value="ACZ41026.1"/>
    <property type="molecule type" value="Genomic_DNA"/>
</dbReference>
<feature type="domain" description="Glycosyltransferase 2-like" evidence="13">
    <location>
        <begin position="9"/>
        <end position="176"/>
    </location>
</feature>
<dbReference type="Gene3D" id="3.90.550.10">
    <property type="entry name" value="Spore Coat Polysaccharide Biosynthesis Protein SpsA, Chain A"/>
    <property type="match status" value="1"/>
</dbReference>
<dbReference type="PANTHER" id="PTHR10859:SF91">
    <property type="entry name" value="DOLICHYL-PHOSPHATE BETA-GLUCOSYLTRANSFERASE"/>
    <property type="match status" value="1"/>
</dbReference>
<dbReference type="eggNOG" id="COG1215">
    <property type="taxonomic scope" value="Bacteria"/>
</dbReference>
<evidence type="ECO:0000256" key="1">
    <source>
        <dbReference type="ARBA" id="ARBA00004389"/>
    </source>
</evidence>
<accession>D1CDM0</accession>
<protein>
    <recommendedName>
        <fullName evidence="4">dolichyl-phosphate beta-glucosyltransferase</fullName>
        <ecNumber evidence="4">2.4.1.117</ecNumber>
    </recommendedName>
</protein>
<dbReference type="GO" id="GO:0004581">
    <property type="term" value="F:dolichyl-phosphate beta-glucosyltransferase activity"/>
    <property type="evidence" value="ECO:0007669"/>
    <property type="project" value="UniProtKB-EC"/>
</dbReference>
<evidence type="ECO:0000256" key="11">
    <source>
        <dbReference type="ARBA" id="ARBA00023136"/>
    </source>
</evidence>
<keyword evidence="9" id="KW-0735">Signal-anchor</keyword>
<dbReference type="KEGG" id="ttr:Tter_0104"/>
<dbReference type="AlphaFoldDB" id="D1CDM0"/>
<keyword evidence="5" id="KW-0328">Glycosyltransferase</keyword>
<reference evidence="15" key="1">
    <citation type="journal article" date="2010" name="Stand. Genomic Sci.">
        <title>Complete genome sequence of 'Thermobaculum terrenum' type strain (YNP1).</title>
        <authorList>
            <person name="Kiss H."/>
            <person name="Cleland D."/>
            <person name="Lapidus A."/>
            <person name="Lucas S."/>
            <person name="Glavina Del Rio T."/>
            <person name="Nolan M."/>
            <person name="Tice H."/>
            <person name="Han C."/>
            <person name="Goodwin L."/>
            <person name="Pitluck S."/>
            <person name="Liolios K."/>
            <person name="Ivanova N."/>
            <person name="Mavromatis K."/>
            <person name="Ovchinnikova G."/>
            <person name="Pati A."/>
            <person name="Chen A."/>
            <person name="Palaniappan K."/>
            <person name="Land M."/>
            <person name="Hauser L."/>
            <person name="Chang Y."/>
            <person name="Jeffries C."/>
            <person name="Lu M."/>
            <person name="Brettin T."/>
            <person name="Detter J."/>
            <person name="Goker M."/>
            <person name="Tindall B."/>
            <person name="Beck B."/>
            <person name="McDermott T."/>
            <person name="Woyke T."/>
            <person name="Bristow J."/>
            <person name="Eisen J."/>
            <person name="Markowitz V."/>
            <person name="Hugenholtz P."/>
            <person name="Kyrpides N."/>
            <person name="Klenk H."/>
            <person name="Cheng J."/>
        </authorList>
    </citation>
    <scope>NUCLEOTIDE SEQUENCE [LARGE SCALE GENOMIC DNA]</scope>
    <source>
        <strain evidence="15">ATCC BAA-798 / YNP1</strain>
    </source>
</reference>
<evidence type="ECO:0000256" key="2">
    <source>
        <dbReference type="ARBA" id="ARBA00004922"/>
    </source>
</evidence>
<comment type="similarity">
    <text evidence="3">Belongs to the glycosyltransferase 2 family.</text>
</comment>
<evidence type="ECO:0000256" key="5">
    <source>
        <dbReference type="ARBA" id="ARBA00022676"/>
    </source>
</evidence>
<evidence type="ECO:0000256" key="3">
    <source>
        <dbReference type="ARBA" id="ARBA00006739"/>
    </source>
</evidence>
<evidence type="ECO:0000256" key="9">
    <source>
        <dbReference type="ARBA" id="ARBA00022968"/>
    </source>
</evidence>
<proteinExistence type="inferred from homology"/>
<comment type="subcellular location">
    <subcellularLocation>
        <location evidence="1">Endoplasmic reticulum membrane</location>
        <topology evidence="1">Single-pass membrane protein</topology>
    </subcellularLocation>
</comment>
<keyword evidence="7" id="KW-0812">Transmembrane</keyword>
<evidence type="ECO:0000256" key="10">
    <source>
        <dbReference type="ARBA" id="ARBA00022989"/>
    </source>
</evidence>
<sequence>MTEGRPFISVIIPAYNEAKRLPVTIPRIVSFLSSQGWQYELIVVDDGSTDETQQIACQLSKEYPSIRLLKLPHRGKGPAVREGVLASTGDLVLFTDADLSTPISQLSKLLARIEQGYDIAIGSREGVGARRYKEPFYRHLMGRVFNLFVRLLTLAHFNDTQCGFKLFRKHAAKDIFSNLVLYGSTAPAIKGPMVTSLDVEVLQIAARRGYKVAEVPVEWHYSSGSKVRPALDSYRMLKDIIRIKLNDLRGMYDKK</sequence>
<keyword evidence="8" id="KW-0256">Endoplasmic reticulum</keyword>
<evidence type="ECO:0000256" key="8">
    <source>
        <dbReference type="ARBA" id="ARBA00022824"/>
    </source>
</evidence>
<dbReference type="SUPFAM" id="SSF53448">
    <property type="entry name" value="Nucleotide-diphospho-sugar transferases"/>
    <property type="match status" value="1"/>
</dbReference>
<dbReference type="Pfam" id="PF00535">
    <property type="entry name" value="Glycos_transf_2"/>
    <property type="match status" value="1"/>
</dbReference>
<name>D1CDM0_THET1</name>
<dbReference type="PANTHER" id="PTHR10859">
    <property type="entry name" value="GLYCOSYL TRANSFERASE"/>
    <property type="match status" value="1"/>
</dbReference>
<keyword evidence="10" id="KW-1133">Transmembrane helix</keyword>
<dbReference type="CDD" id="cd04188">
    <property type="entry name" value="DPG_synthase"/>
    <property type="match status" value="1"/>
</dbReference>
<dbReference type="InterPro" id="IPR029044">
    <property type="entry name" value="Nucleotide-diphossugar_trans"/>
</dbReference>
<dbReference type="EC" id="2.4.1.117" evidence="4"/>
<dbReference type="InterPro" id="IPR035518">
    <property type="entry name" value="DPG_synthase"/>
</dbReference>
<dbReference type="Proteomes" id="UP000000323">
    <property type="component" value="Chromosome 1"/>
</dbReference>
<evidence type="ECO:0000313" key="15">
    <source>
        <dbReference type="Proteomes" id="UP000000323"/>
    </source>
</evidence>
<dbReference type="InterPro" id="IPR001173">
    <property type="entry name" value="Glyco_trans_2-like"/>
</dbReference>
<dbReference type="GO" id="GO:0006487">
    <property type="term" value="P:protein N-linked glycosylation"/>
    <property type="evidence" value="ECO:0007669"/>
    <property type="project" value="TreeGrafter"/>
</dbReference>
<dbReference type="HOGENOM" id="CLU_033536_9_0_0"/>
<keyword evidence="11" id="KW-0472">Membrane</keyword>
<organism evidence="14 15">
    <name type="scientific">Thermobaculum terrenum (strain ATCC BAA-798 / CCMEE 7001 / YNP1)</name>
    <dbReference type="NCBI Taxonomy" id="525904"/>
    <lineage>
        <taxon>Bacteria</taxon>
        <taxon>Bacillati</taxon>
        <taxon>Chloroflexota</taxon>
        <taxon>Chloroflexia</taxon>
        <taxon>Candidatus Thermobaculales</taxon>
        <taxon>Candidatus Thermobaculaceae</taxon>
        <taxon>Thermobaculum</taxon>
    </lineage>
</organism>